<organism evidence="10 11">
    <name type="scientific">Paramecium sonneborni</name>
    <dbReference type="NCBI Taxonomy" id="65129"/>
    <lineage>
        <taxon>Eukaryota</taxon>
        <taxon>Sar</taxon>
        <taxon>Alveolata</taxon>
        <taxon>Ciliophora</taxon>
        <taxon>Intramacronucleata</taxon>
        <taxon>Oligohymenophorea</taxon>
        <taxon>Peniculida</taxon>
        <taxon>Parameciidae</taxon>
        <taxon>Paramecium</taxon>
    </lineage>
</organism>
<keyword evidence="8" id="KW-0012">Acyltransferase</keyword>
<keyword evidence="6 8" id="KW-0472">Membrane</keyword>
<comment type="similarity">
    <text evidence="8">Belongs to the DHHC palmitoyltransferase family.</text>
</comment>
<dbReference type="Pfam" id="PF12796">
    <property type="entry name" value="Ank_2"/>
    <property type="match status" value="2"/>
</dbReference>
<dbReference type="OrthoDB" id="331948at2759"/>
<feature type="repeat" description="ANK" evidence="7">
    <location>
        <begin position="114"/>
        <end position="146"/>
    </location>
</feature>
<evidence type="ECO:0000256" key="1">
    <source>
        <dbReference type="ARBA" id="ARBA00004141"/>
    </source>
</evidence>
<evidence type="ECO:0000256" key="6">
    <source>
        <dbReference type="ARBA" id="ARBA00023136"/>
    </source>
</evidence>
<dbReference type="PROSITE" id="PS50088">
    <property type="entry name" value="ANK_REPEAT"/>
    <property type="match status" value="2"/>
</dbReference>
<feature type="transmembrane region" description="Helical" evidence="8">
    <location>
        <begin position="410"/>
        <end position="428"/>
    </location>
</feature>
<reference evidence="10" key="1">
    <citation type="submission" date="2021-01" db="EMBL/GenBank/DDBJ databases">
        <authorList>
            <consortium name="Genoscope - CEA"/>
            <person name="William W."/>
        </authorList>
    </citation>
    <scope>NUCLEOTIDE SEQUENCE</scope>
</reference>
<dbReference type="InterPro" id="IPR001594">
    <property type="entry name" value="Palmitoyltrfase_DHHC"/>
</dbReference>
<proteinExistence type="inferred from homology"/>
<evidence type="ECO:0000259" key="9">
    <source>
        <dbReference type="Pfam" id="PF01529"/>
    </source>
</evidence>
<sequence>MQQSPSSSTLYSQENNLITSPPIGSHIQTQINNSTIEMRLLCLAQQNDLEQFSIQLKSGQFDLSAILNSKKFTALHYACFNNSYQMCEMIITNQEGRDNTSQNMENFINSTTNDQYTALHFAAFRGNLQILTYLQQKGANLRAINKQGLNILHIGAQGDQPTSIVFALNNGIKLSDLDSNGGSALHWACFYGQEHSVNYLLPLIDKKKPYSPLNSLDSHELTPLHLAVQSGNTKLVKKLLIYGADKTIRGNAKKTPADLAQENDFKNIYNMLTKERGFLITYYNLKQGIKRVRKNGFELMRFGGFMIFVLLSYLLYMVEDFIPLVTDYIFFGITFLFFIFIVCSNPGYQIRRQESLYTLIKSFDHQDICPICNVIKLPRSKHCDICQRCVLIYDHHCPWINNCVGAQNHLIFILFLISLDTSILYALIKTFMQCSIGNQNNLDFFNETLVFWIIISLNIFLEIIFLIGITLLLCTQIYNILLDQTTFERFSSQNQASTIKSIMTNSNKNSLIEDELLSPKKDRFVRCSCKNVIKFLTNGTTQRKKEAALRF</sequence>
<keyword evidence="4 8" id="KW-1133">Transmembrane helix</keyword>
<comment type="catalytic activity">
    <reaction evidence="8">
        <text>L-cysteinyl-[protein] + hexadecanoyl-CoA = S-hexadecanoyl-L-cysteinyl-[protein] + CoA</text>
        <dbReference type="Rhea" id="RHEA:36683"/>
        <dbReference type="Rhea" id="RHEA-COMP:10131"/>
        <dbReference type="Rhea" id="RHEA-COMP:11032"/>
        <dbReference type="ChEBI" id="CHEBI:29950"/>
        <dbReference type="ChEBI" id="CHEBI:57287"/>
        <dbReference type="ChEBI" id="CHEBI:57379"/>
        <dbReference type="ChEBI" id="CHEBI:74151"/>
        <dbReference type="EC" id="2.3.1.225"/>
    </reaction>
</comment>
<comment type="domain">
    <text evidence="8">The DHHC domain is required for palmitoyltransferase activity.</text>
</comment>
<dbReference type="EMBL" id="CAJJDN010000053">
    <property type="protein sequence ID" value="CAD8088721.1"/>
    <property type="molecule type" value="Genomic_DNA"/>
</dbReference>
<dbReference type="EC" id="2.3.1.225" evidence="8"/>
<dbReference type="SMART" id="SM00248">
    <property type="entry name" value="ANK"/>
    <property type="match status" value="5"/>
</dbReference>
<evidence type="ECO:0000256" key="2">
    <source>
        <dbReference type="ARBA" id="ARBA00022692"/>
    </source>
</evidence>
<comment type="subcellular location">
    <subcellularLocation>
        <location evidence="1">Membrane</location>
        <topology evidence="1">Multi-pass membrane protein</topology>
    </subcellularLocation>
</comment>
<dbReference type="GO" id="GO:0016020">
    <property type="term" value="C:membrane"/>
    <property type="evidence" value="ECO:0007669"/>
    <property type="project" value="UniProtKB-SubCell"/>
</dbReference>
<evidence type="ECO:0000256" key="3">
    <source>
        <dbReference type="ARBA" id="ARBA00022737"/>
    </source>
</evidence>
<keyword evidence="11" id="KW-1185">Reference proteome</keyword>
<evidence type="ECO:0000256" key="7">
    <source>
        <dbReference type="PROSITE-ProRule" id="PRU00023"/>
    </source>
</evidence>
<evidence type="ECO:0000256" key="4">
    <source>
        <dbReference type="ARBA" id="ARBA00022989"/>
    </source>
</evidence>
<gene>
    <name evidence="10" type="ORF">PSON_ATCC_30995.1.T0530064</name>
</gene>
<keyword evidence="8" id="KW-0808">Transferase</keyword>
<feature type="transmembrane region" description="Helical" evidence="8">
    <location>
        <begin position="328"/>
        <end position="348"/>
    </location>
</feature>
<feature type="transmembrane region" description="Helical" evidence="8">
    <location>
        <begin position="299"/>
        <end position="316"/>
    </location>
</feature>
<keyword evidence="5 7" id="KW-0040">ANK repeat</keyword>
<dbReference type="Proteomes" id="UP000692954">
    <property type="component" value="Unassembled WGS sequence"/>
</dbReference>
<feature type="repeat" description="ANK" evidence="7">
    <location>
        <begin position="219"/>
        <end position="251"/>
    </location>
</feature>
<evidence type="ECO:0000256" key="8">
    <source>
        <dbReference type="RuleBase" id="RU079119"/>
    </source>
</evidence>
<dbReference type="PANTHER" id="PTHR24161:SF85">
    <property type="entry name" value="PALMITOYLTRANSFERASE HIP14"/>
    <property type="match status" value="1"/>
</dbReference>
<protein>
    <recommendedName>
        <fullName evidence="8">Palmitoyltransferase</fullName>
        <ecNumber evidence="8">2.3.1.225</ecNumber>
    </recommendedName>
</protein>
<dbReference type="PROSITE" id="PS50297">
    <property type="entry name" value="ANK_REP_REGION"/>
    <property type="match status" value="2"/>
</dbReference>
<evidence type="ECO:0000256" key="5">
    <source>
        <dbReference type="ARBA" id="ARBA00023043"/>
    </source>
</evidence>
<dbReference type="AlphaFoldDB" id="A0A8S1NFC0"/>
<comment type="caution">
    <text evidence="10">The sequence shown here is derived from an EMBL/GenBank/DDBJ whole genome shotgun (WGS) entry which is preliminary data.</text>
</comment>
<evidence type="ECO:0000313" key="10">
    <source>
        <dbReference type="EMBL" id="CAD8088721.1"/>
    </source>
</evidence>
<dbReference type="GO" id="GO:0019706">
    <property type="term" value="F:protein-cysteine S-palmitoyltransferase activity"/>
    <property type="evidence" value="ECO:0007669"/>
    <property type="project" value="UniProtKB-EC"/>
</dbReference>
<keyword evidence="3" id="KW-0677">Repeat</keyword>
<dbReference type="InterPro" id="IPR002110">
    <property type="entry name" value="Ankyrin_rpt"/>
</dbReference>
<evidence type="ECO:0000313" key="11">
    <source>
        <dbReference type="Proteomes" id="UP000692954"/>
    </source>
</evidence>
<feature type="domain" description="Palmitoyltransferase DHHC" evidence="9">
    <location>
        <begin position="363"/>
        <end position="492"/>
    </location>
</feature>
<accession>A0A8S1NFC0</accession>
<dbReference type="PROSITE" id="PS50216">
    <property type="entry name" value="DHHC"/>
    <property type="match status" value="1"/>
</dbReference>
<feature type="transmembrane region" description="Helical" evidence="8">
    <location>
        <begin position="448"/>
        <end position="474"/>
    </location>
</feature>
<name>A0A8S1NFC0_9CILI</name>
<dbReference type="Pfam" id="PF01529">
    <property type="entry name" value="DHHC"/>
    <property type="match status" value="1"/>
</dbReference>
<dbReference type="PANTHER" id="PTHR24161">
    <property type="entry name" value="ANK_REP_REGION DOMAIN-CONTAINING PROTEIN-RELATED"/>
    <property type="match status" value="1"/>
</dbReference>
<keyword evidence="2 8" id="KW-0812">Transmembrane</keyword>